<dbReference type="InterPro" id="IPR036866">
    <property type="entry name" value="RibonucZ/Hydroxyglut_hydro"/>
</dbReference>
<evidence type="ECO:0000313" key="7">
    <source>
        <dbReference type="Proteomes" id="UP000538666"/>
    </source>
</evidence>
<dbReference type="Proteomes" id="UP000538666">
    <property type="component" value="Unassembled WGS sequence"/>
</dbReference>
<name>A0A841JYW8_9BACT</name>
<dbReference type="GO" id="GO:0016787">
    <property type="term" value="F:hydrolase activity"/>
    <property type="evidence" value="ECO:0007669"/>
    <property type="project" value="UniProtKB-KW"/>
</dbReference>
<dbReference type="PANTHER" id="PTHR42978:SF6">
    <property type="entry name" value="QUORUM-QUENCHING LACTONASE YTNP-RELATED"/>
    <property type="match status" value="1"/>
</dbReference>
<evidence type="ECO:0000313" key="6">
    <source>
        <dbReference type="EMBL" id="MBB6144161.1"/>
    </source>
</evidence>
<dbReference type="Pfam" id="PF00753">
    <property type="entry name" value="Lactamase_B"/>
    <property type="match status" value="1"/>
</dbReference>
<dbReference type="InterPro" id="IPR051013">
    <property type="entry name" value="MBL_superfamily_lactonases"/>
</dbReference>
<feature type="domain" description="Metallo-beta-lactamase" evidence="5">
    <location>
        <begin position="53"/>
        <end position="264"/>
    </location>
</feature>
<dbReference type="InterPro" id="IPR001279">
    <property type="entry name" value="Metallo-B-lactamas"/>
</dbReference>
<accession>A0A841JYW8</accession>
<evidence type="ECO:0000259" key="5">
    <source>
        <dbReference type="SMART" id="SM00849"/>
    </source>
</evidence>
<dbReference type="CDD" id="cd16277">
    <property type="entry name" value="metallo-hydrolase-like_MBL-fold"/>
    <property type="match status" value="1"/>
</dbReference>
<dbReference type="EMBL" id="JACHEK010000004">
    <property type="protein sequence ID" value="MBB6144161.1"/>
    <property type="molecule type" value="Genomic_DNA"/>
</dbReference>
<reference evidence="6 7" key="1">
    <citation type="submission" date="2020-08" db="EMBL/GenBank/DDBJ databases">
        <title>Genomic Encyclopedia of Type Strains, Phase IV (KMG-IV): sequencing the most valuable type-strain genomes for metagenomic binning, comparative biology and taxonomic classification.</title>
        <authorList>
            <person name="Goeker M."/>
        </authorList>
    </citation>
    <scope>NUCLEOTIDE SEQUENCE [LARGE SCALE GENOMIC DNA]</scope>
    <source>
        <strain evidence="6 7">DSM 103733</strain>
    </source>
</reference>
<keyword evidence="3 6" id="KW-0378">Hydrolase</keyword>
<dbReference type="SMART" id="SM00849">
    <property type="entry name" value="Lactamase_B"/>
    <property type="match status" value="1"/>
</dbReference>
<evidence type="ECO:0000256" key="1">
    <source>
        <dbReference type="ARBA" id="ARBA00007749"/>
    </source>
</evidence>
<evidence type="ECO:0000256" key="4">
    <source>
        <dbReference type="ARBA" id="ARBA00022833"/>
    </source>
</evidence>
<dbReference type="AlphaFoldDB" id="A0A841JYW8"/>
<dbReference type="GO" id="GO:0046872">
    <property type="term" value="F:metal ion binding"/>
    <property type="evidence" value="ECO:0007669"/>
    <property type="project" value="UniProtKB-KW"/>
</dbReference>
<keyword evidence="7" id="KW-1185">Reference proteome</keyword>
<comment type="similarity">
    <text evidence="1">Belongs to the metallo-beta-lactamase superfamily.</text>
</comment>
<keyword evidence="4" id="KW-0862">Zinc</keyword>
<evidence type="ECO:0000256" key="3">
    <source>
        <dbReference type="ARBA" id="ARBA00022801"/>
    </source>
</evidence>
<sequence>MIGELQIDRVAEYALPFPPQDFFVGLSKDALNSEAGSLGPDYFDKTSGMVLLSSHSWVIRTKHHNVLIDTCVGNHKKRLIPAFNQIETPYLERLAAVSLSPDDIDFVICTHLHFDHIGWNTKLENGRWVPTFSKARYLFGSREFDNTQSLAFSPEPHGEDVIYKDSILPVAESGQMVLVEDGYALDDNLVMEAAPGHTPGHMVVRAKAHGKTVLFVGDLIYHPIQTRYPEVNTIFCADPQLAVATRRRYLGECADNGHLLAAAHLGAPHYGRISRDGDAFRFHPGHE</sequence>
<comment type="caution">
    <text evidence="6">The sequence shown here is derived from an EMBL/GenBank/DDBJ whole genome shotgun (WGS) entry which is preliminary data.</text>
</comment>
<dbReference type="Gene3D" id="3.60.15.10">
    <property type="entry name" value="Ribonuclease Z/Hydroxyacylglutathione hydrolase-like"/>
    <property type="match status" value="1"/>
</dbReference>
<proteinExistence type="inferred from homology"/>
<keyword evidence="2" id="KW-0479">Metal-binding</keyword>
<organism evidence="6 7">
    <name type="scientific">Silvibacterium bohemicum</name>
    <dbReference type="NCBI Taxonomy" id="1577686"/>
    <lineage>
        <taxon>Bacteria</taxon>
        <taxon>Pseudomonadati</taxon>
        <taxon>Acidobacteriota</taxon>
        <taxon>Terriglobia</taxon>
        <taxon>Terriglobales</taxon>
        <taxon>Acidobacteriaceae</taxon>
        <taxon>Silvibacterium</taxon>
    </lineage>
</organism>
<dbReference type="SUPFAM" id="SSF56281">
    <property type="entry name" value="Metallo-hydrolase/oxidoreductase"/>
    <property type="match status" value="1"/>
</dbReference>
<dbReference type="PANTHER" id="PTHR42978">
    <property type="entry name" value="QUORUM-QUENCHING LACTONASE YTNP-RELATED-RELATED"/>
    <property type="match status" value="1"/>
</dbReference>
<evidence type="ECO:0000256" key="2">
    <source>
        <dbReference type="ARBA" id="ARBA00022723"/>
    </source>
</evidence>
<protein>
    <submittedName>
        <fullName evidence="6">Glyoxylase-like metal-dependent hydrolase (Beta-lactamase superfamily II)</fullName>
    </submittedName>
</protein>
<gene>
    <name evidence="6" type="ORF">HNQ77_002113</name>
</gene>